<evidence type="ECO:0000259" key="8">
    <source>
        <dbReference type="Pfam" id="PF12698"/>
    </source>
</evidence>
<feature type="domain" description="ABC-2 type transporter transmembrane" evidence="8">
    <location>
        <begin position="428"/>
        <end position="703"/>
    </location>
</feature>
<reference evidence="9 10" key="1">
    <citation type="submission" date="2011-10" db="EMBL/GenBank/DDBJ databases">
        <title>The Genome Sequence of Actinomyces graevenitzii C83.</title>
        <authorList>
            <consortium name="The Broad Institute Genome Sequencing Platform"/>
            <consortium name="The Broad Institute Genome Sequencing Center for Infectious Disease"/>
            <person name="Earl A."/>
            <person name="Ward D."/>
            <person name="Feldgarden M."/>
            <person name="Gevers D."/>
            <person name="Sibley C.D."/>
            <person name="Field T.R."/>
            <person name="Grinwis M."/>
            <person name="Eshaghurshan C.S."/>
            <person name="Surette M.G."/>
            <person name="Young S.K."/>
            <person name="Zeng Q."/>
            <person name="Gargeya S."/>
            <person name="Fitzgerald M."/>
            <person name="Haas B."/>
            <person name="Abouelleil A."/>
            <person name="Alvarado L."/>
            <person name="Arachchi H.M."/>
            <person name="Berlin A."/>
            <person name="Brown A."/>
            <person name="Chapman S.B."/>
            <person name="Chen Z."/>
            <person name="Dunbar C."/>
            <person name="Freedman E."/>
            <person name="Gearin G."/>
            <person name="Goldberg J."/>
            <person name="Griggs A."/>
            <person name="Gujja S."/>
            <person name="Heiman D."/>
            <person name="Howarth C."/>
            <person name="Larson L."/>
            <person name="Lui A."/>
            <person name="MacDonald P.J.P."/>
            <person name="Montmayeur A."/>
            <person name="Murphy C."/>
            <person name="Neiman D."/>
            <person name="Pearson M."/>
            <person name="Priest M."/>
            <person name="Roberts A."/>
            <person name="Saif S."/>
            <person name="Shea T."/>
            <person name="Shenoy N."/>
            <person name="Sisk P."/>
            <person name="Stolte C."/>
            <person name="Sykes S."/>
            <person name="Wortman J."/>
            <person name="Nusbaum C."/>
            <person name="Birren B."/>
        </authorList>
    </citation>
    <scope>NUCLEOTIDE SEQUENCE [LARGE SCALE GENOMIC DNA]</scope>
    <source>
        <strain evidence="9 10">C83</strain>
    </source>
</reference>
<dbReference type="PANTHER" id="PTHR43077">
    <property type="entry name" value="TRANSPORT PERMEASE YVFS-RELATED"/>
    <property type="match status" value="1"/>
</dbReference>
<feature type="domain" description="ABC-2 type transporter transmembrane" evidence="8">
    <location>
        <begin position="32"/>
        <end position="175"/>
    </location>
</feature>
<dbReference type="Pfam" id="PF12698">
    <property type="entry name" value="ABC2_membrane_3"/>
    <property type="match status" value="2"/>
</dbReference>
<feature type="coiled-coil region" evidence="5">
    <location>
        <begin position="216"/>
        <end position="250"/>
    </location>
</feature>
<protein>
    <recommendedName>
        <fullName evidence="8">ABC-2 type transporter transmembrane domain-containing protein</fullName>
    </recommendedName>
</protein>
<dbReference type="NCBIfam" id="TIGR03062">
    <property type="entry name" value="pip_yhgE_Cterm"/>
    <property type="match status" value="1"/>
</dbReference>
<dbReference type="InterPro" id="IPR013525">
    <property type="entry name" value="ABC2_TM"/>
</dbReference>
<dbReference type="Proteomes" id="UP000003822">
    <property type="component" value="Unassembled WGS sequence"/>
</dbReference>
<dbReference type="PATRIC" id="fig|435830.3.peg.1160"/>
<evidence type="ECO:0000313" key="9">
    <source>
        <dbReference type="EMBL" id="EHM88093.1"/>
    </source>
</evidence>
<organism evidence="9 10">
    <name type="scientific">Actinomyces graevenitzii C83</name>
    <dbReference type="NCBI Taxonomy" id="435830"/>
    <lineage>
        <taxon>Bacteria</taxon>
        <taxon>Bacillati</taxon>
        <taxon>Actinomycetota</taxon>
        <taxon>Actinomycetes</taxon>
        <taxon>Actinomycetales</taxon>
        <taxon>Actinomycetaceae</taxon>
        <taxon>Actinomyces</taxon>
    </lineage>
</organism>
<dbReference type="OrthoDB" id="9811483at2"/>
<dbReference type="PANTHER" id="PTHR43077:SF10">
    <property type="entry name" value="TRANSPORT PERMEASE PROTEIN"/>
    <property type="match status" value="1"/>
</dbReference>
<evidence type="ECO:0000256" key="4">
    <source>
        <dbReference type="ARBA" id="ARBA00023136"/>
    </source>
</evidence>
<dbReference type="GO" id="GO:0140359">
    <property type="term" value="F:ABC-type transporter activity"/>
    <property type="evidence" value="ECO:0007669"/>
    <property type="project" value="InterPro"/>
</dbReference>
<evidence type="ECO:0000256" key="5">
    <source>
        <dbReference type="SAM" id="Coils"/>
    </source>
</evidence>
<proteinExistence type="predicted"/>
<evidence type="ECO:0000256" key="1">
    <source>
        <dbReference type="ARBA" id="ARBA00004141"/>
    </source>
</evidence>
<feature type="transmembrane region" description="Helical" evidence="7">
    <location>
        <begin position="799"/>
        <end position="819"/>
    </location>
</feature>
<evidence type="ECO:0000256" key="3">
    <source>
        <dbReference type="ARBA" id="ARBA00022989"/>
    </source>
</evidence>
<feature type="transmembrane region" description="Helical" evidence="7">
    <location>
        <begin position="572"/>
        <end position="595"/>
    </location>
</feature>
<dbReference type="AlphaFoldDB" id="G9PG82"/>
<keyword evidence="10" id="KW-1185">Reference proteome</keyword>
<comment type="subcellular location">
    <subcellularLocation>
        <location evidence="1">Membrane</location>
        <topology evidence="1">Multi-pass membrane protein</topology>
    </subcellularLocation>
</comment>
<dbReference type="InterPro" id="IPR051328">
    <property type="entry name" value="T7SS_ABC-Transporter"/>
</dbReference>
<keyword evidence="4 7" id="KW-0472">Membrane</keyword>
<feature type="region of interest" description="Disordered" evidence="6">
    <location>
        <begin position="881"/>
        <end position="922"/>
    </location>
</feature>
<name>G9PG82_9ACTO</name>
<dbReference type="InterPro" id="IPR017501">
    <property type="entry name" value="Phage_infect_YhgE_C"/>
</dbReference>
<evidence type="ECO:0000256" key="2">
    <source>
        <dbReference type="ARBA" id="ARBA00022692"/>
    </source>
</evidence>
<evidence type="ECO:0000313" key="10">
    <source>
        <dbReference type="Proteomes" id="UP000003822"/>
    </source>
</evidence>
<comment type="caution">
    <text evidence="9">The sequence shown here is derived from an EMBL/GenBank/DDBJ whole genome shotgun (WGS) entry which is preliminary data.</text>
</comment>
<dbReference type="NCBIfam" id="TIGR03061">
    <property type="entry name" value="pip_yhgE_Nterm"/>
    <property type="match status" value="1"/>
</dbReference>
<feature type="compositionally biased region" description="Low complexity" evidence="6">
    <location>
        <begin position="881"/>
        <end position="892"/>
    </location>
</feature>
<dbReference type="Gene3D" id="3.40.1710.10">
    <property type="entry name" value="abc type-2 transporter like domain"/>
    <property type="match status" value="1"/>
</dbReference>
<keyword evidence="3 7" id="KW-1133">Transmembrane helix</keyword>
<evidence type="ECO:0000256" key="6">
    <source>
        <dbReference type="SAM" id="MobiDB-lite"/>
    </source>
</evidence>
<keyword evidence="2 7" id="KW-0812">Transmembrane</keyword>
<feature type="transmembrane region" description="Helical" evidence="7">
    <location>
        <begin position="632"/>
        <end position="650"/>
    </location>
</feature>
<dbReference type="GO" id="GO:0016020">
    <property type="term" value="C:membrane"/>
    <property type="evidence" value="ECO:0007669"/>
    <property type="project" value="UniProtKB-SubCell"/>
</dbReference>
<gene>
    <name evidence="9" type="ORF">HMPREF0045_01204</name>
</gene>
<accession>G9PG82</accession>
<feature type="transmembrane region" description="Helical" evidence="7">
    <location>
        <begin position="771"/>
        <end position="793"/>
    </location>
</feature>
<dbReference type="eggNOG" id="COG1511">
    <property type="taxonomic scope" value="Bacteria"/>
</dbReference>
<feature type="transmembrane region" description="Helical" evidence="7">
    <location>
        <begin position="685"/>
        <end position="706"/>
    </location>
</feature>
<dbReference type="STRING" id="435830.HMPREF0045_01204"/>
<dbReference type="InterPro" id="IPR017500">
    <property type="entry name" value="Phage_infect_YhgE_N"/>
</dbReference>
<feature type="transmembrane region" description="Helical" evidence="7">
    <location>
        <begin position="24"/>
        <end position="47"/>
    </location>
</feature>
<sequence length="922" mass="98509">MGQLKGDVALRVAFKIFRRDIGRILRVPFAVIVVVGVCFLPAMYAWFNIAGFWDPYANTSHLRVAVVNEDKGATTGATGKIDAGAQVAAQIKDNHDLGWYFTTRQGAIDDVKTGRSYAAIIIPANFSTSLVSFMDPQHYTQPKLEYYVNQKLNAVAPQITNAGASTLDRKINSAFVSQVSKAVTTKLGDFSKQVRAQTATVNANTDKSLAQGAQKLAAALASVQSQSQQIDQARAKIASAQNSLTALQTQVTNLSQIATNTGTLLSTTATTITDFSSKAPGILDKSASLTLQATGKLSVNAANLNGAVQSAQGRVDGVVSELESINQTQGQILTQLQNAGLGNVPGGSDALAILTQQNTNAATNLSNLRTVGSSISATSTSLSDAASALNTAANTSTTAFSSARESVFSSSLPQVSSSLYNMDRLSGTLAVTISNQNQQITQLKSMLTQLDKNLAATQSALNQSATTLTQLQSDLESTRADLGAISGTSALRQLTDKLDVSADKVANFMLSPTLLSTHKVYPVANYGSAMAPVFTNLTLWVGAFMLVVLIKLNVDSEGIGAITHTQAYMGRWLLMAAISAVQAIVVTTGDLILGVQHESVVLFYLATILIGWAYLSIIYALSASFQHIGKGLCVVMVILQIPGSSGLYPIEMVPSFFGWVYPVLPFKYGVAAVREVIGGFYAHHFLYDLGVLGLMAAGSFAVGVGLRPFLVNINRLTAAAIAEGGLFNAEETRDSRRWRTTQILHALADREDYRWETDYQRRRFERLYPRMRVAAIVLGVVVPAVTALTSSFSTTNQRITYVAVWMVWLVAMIGFLVYMEYRRDRLERQAALLEMGDGEIKAMLHGHMGRRRQGRARSRLALAEISADAAGVESADAAAAAGRGQAGSAKAGESGRQVPDDVLGRSQAETAQIPVVDEGDGR</sequence>
<dbReference type="EMBL" id="ACRN01000008">
    <property type="protein sequence ID" value="EHM88093.1"/>
    <property type="molecule type" value="Genomic_DNA"/>
</dbReference>
<evidence type="ECO:0000256" key="7">
    <source>
        <dbReference type="SAM" id="Phobius"/>
    </source>
</evidence>
<keyword evidence="5" id="KW-0175">Coiled coil</keyword>
<dbReference type="RefSeq" id="WP_005986535.1">
    <property type="nucleotide sequence ID" value="NZ_JH470338.1"/>
</dbReference>
<feature type="transmembrane region" description="Helical" evidence="7">
    <location>
        <begin position="601"/>
        <end position="620"/>
    </location>
</feature>
<dbReference type="HOGENOM" id="CLU_004534_2_0_11"/>
<feature type="transmembrane region" description="Helical" evidence="7">
    <location>
        <begin position="529"/>
        <end position="552"/>
    </location>
</feature>